<evidence type="ECO:0000256" key="1">
    <source>
        <dbReference type="SAM" id="MobiDB-lite"/>
    </source>
</evidence>
<comment type="caution">
    <text evidence="4">The sequence shown here is derived from an EMBL/GenBank/DDBJ whole genome shotgun (WGS) entry which is preliminary data.</text>
</comment>
<organism evidence="4 5">
    <name type="scientific">Sphingomonas ginsenosidivorax</name>
    <dbReference type="NCBI Taxonomy" id="862135"/>
    <lineage>
        <taxon>Bacteria</taxon>
        <taxon>Pseudomonadati</taxon>
        <taxon>Pseudomonadota</taxon>
        <taxon>Alphaproteobacteria</taxon>
        <taxon>Sphingomonadales</taxon>
        <taxon>Sphingomonadaceae</taxon>
        <taxon>Sphingomonas</taxon>
    </lineage>
</organism>
<name>A0A5C6UG43_9SPHN</name>
<sequence length="226" mass="21947">MIRQTTLIAATAALLCGTAAVAQTAPAAPAPAPAAGQPRTTTAAPMAPAAPQAGTTTAAPQAGAPAAPAAPAAAPTTTITQALPTLPNHATLVKLVAAAKLDATLAGPGPFTVFAPNDEAFSRLPPGALDTLMKPASSASLATILKYHVVAGALTADQIKAQITAGGGKATLTTLAGQPLIASLGENGNVMLTDVNGGKAYVDTADVKATNGVVHLTNGMSVPKIG</sequence>
<dbReference type="OrthoDB" id="9800666at2"/>
<dbReference type="PANTHER" id="PTHR10900:SF77">
    <property type="entry name" value="FI19380P1"/>
    <property type="match status" value="1"/>
</dbReference>
<feature type="region of interest" description="Disordered" evidence="1">
    <location>
        <begin position="28"/>
        <end position="72"/>
    </location>
</feature>
<dbReference type="GO" id="GO:0005615">
    <property type="term" value="C:extracellular space"/>
    <property type="evidence" value="ECO:0007669"/>
    <property type="project" value="TreeGrafter"/>
</dbReference>
<dbReference type="Proteomes" id="UP000321250">
    <property type="component" value="Unassembled WGS sequence"/>
</dbReference>
<keyword evidence="5" id="KW-1185">Reference proteome</keyword>
<dbReference type="PANTHER" id="PTHR10900">
    <property type="entry name" value="PERIOSTIN-RELATED"/>
    <property type="match status" value="1"/>
</dbReference>
<dbReference type="SMART" id="SM00554">
    <property type="entry name" value="FAS1"/>
    <property type="match status" value="1"/>
</dbReference>
<dbReference type="AlphaFoldDB" id="A0A5C6UG43"/>
<dbReference type="SUPFAM" id="SSF82153">
    <property type="entry name" value="FAS1 domain"/>
    <property type="match status" value="1"/>
</dbReference>
<dbReference type="RefSeq" id="WP_147081666.1">
    <property type="nucleotide sequence ID" value="NZ_VOQR01000001.1"/>
</dbReference>
<dbReference type="InterPro" id="IPR050904">
    <property type="entry name" value="Adhesion/Biosynth-related"/>
</dbReference>
<keyword evidence="2" id="KW-0732">Signal</keyword>
<evidence type="ECO:0000259" key="3">
    <source>
        <dbReference type="PROSITE" id="PS50213"/>
    </source>
</evidence>
<dbReference type="PROSITE" id="PS50213">
    <property type="entry name" value="FAS1"/>
    <property type="match status" value="1"/>
</dbReference>
<accession>A0A5C6UG43</accession>
<dbReference type="EMBL" id="VOQR01000001">
    <property type="protein sequence ID" value="TXC70908.1"/>
    <property type="molecule type" value="Genomic_DNA"/>
</dbReference>
<dbReference type="InterPro" id="IPR000782">
    <property type="entry name" value="FAS1_domain"/>
</dbReference>
<dbReference type="Gene3D" id="2.30.180.10">
    <property type="entry name" value="FAS1 domain"/>
    <property type="match status" value="1"/>
</dbReference>
<feature type="chain" id="PRO_5023069184" evidence="2">
    <location>
        <begin position="23"/>
        <end position="226"/>
    </location>
</feature>
<evidence type="ECO:0000256" key="2">
    <source>
        <dbReference type="SAM" id="SignalP"/>
    </source>
</evidence>
<reference evidence="4 5" key="1">
    <citation type="journal article" date="2013" name="Antonie Van Leeuwenhoek">
        <title>Sphingomonas ginsenosidivorax sp. nov., with the ability to transform ginsenosides.</title>
        <authorList>
            <person name="Jin X.F."/>
            <person name="Kim J.K."/>
            <person name="Liu Q.M."/>
            <person name="Kang M.S."/>
            <person name="He D."/>
            <person name="Jin F.X."/>
            <person name="Kim S.C."/>
            <person name="Im W.T."/>
        </authorList>
    </citation>
    <scope>NUCLEOTIDE SEQUENCE [LARGE SCALE GENOMIC DNA]</scope>
    <source>
        <strain evidence="4 5">KHI67</strain>
    </source>
</reference>
<gene>
    <name evidence="4" type="ORF">FSB78_08080</name>
</gene>
<proteinExistence type="predicted"/>
<feature type="signal peptide" evidence="2">
    <location>
        <begin position="1"/>
        <end position="22"/>
    </location>
</feature>
<feature type="domain" description="FAS1" evidence="3">
    <location>
        <begin position="76"/>
        <end position="221"/>
    </location>
</feature>
<evidence type="ECO:0000313" key="5">
    <source>
        <dbReference type="Proteomes" id="UP000321250"/>
    </source>
</evidence>
<dbReference type="Pfam" id="PF02469">
    <property type="entry name" value="Fasciclin"/>
    <property type="match status" value="1"/>
</dbReference>
<dbReference type="InterPro" id="IPR036378">
    <property type="entry name" value="FAS1_dom_sf"/>
</dbReference>
<protein>
    <submittedName>
        <fullName evidence="4">Fasciclin domain-containing protein</fullName>
    </submittedName>
</protein>
<evidence type="ECO:0000313" key="4">
    <source>
        <dbReference type="EMBL" id="TXC70908.1"/>
    </source>
</evidence>